<feature type="disulfide bond" evidence="6">
    <location>
        <begin position="959"/>
        <end position="968"/>
    </location>
</feature>
<dbReference type="Proteomes" id="UP000663852">
    <property type="component" value="Unassembled WGS sequence"/>
</dbReference>
<evidence type="ECO:0000259" key="9">
    <source>
        <dbReference type="PROSITE" id="PS50026"/>
    </source>
</evidence>
<evidence type="ECO:0000256" key="1">
    <source>
        <dbReference type="ARBA" id="ARBA00004370"/>
    </source>
</evidence>
<evidence type="ECO:0000313" key="11">
    <source>
        <dbReference type="EMBL" id="CAF1199696.1"/>
    </source>
</evidence>
<feature type="disulfide bond" evidence="7">
    <location>
        <begin position="190"/>
        <end position="202"/>
    </location>
</feature>
<dbReference type="SUPFAM" id="SSF57424">
    <property type="entry name" value="LDL receptor-like module"/>
    <property type="match status" value="2"/>
</dbReference>
<dbReference type="PROSITE" id="PS00022">
    <property type="entry name" value="EGF_1"/>
    <property type="match status" value="3"/>
</dbReference>
<evidence type="ECO:0000313" key="12">
    <source>
        <dbReference type="EMBL" id="CAF1611419.1"/>
    </source>
</evidence>
<keyword evidence="3 8" id="KW-1133">Transmembrane helix</keyword>
<dbReference type="PRINTS" id="PR00261">
    <property type="entry name" value="LDLRECEPTOR"/>
</dbReference>
<dbReference type="EMBL" id="CAJNOJ010000148">
    <property type="protein sequence ID" value="CAF1199696.1"/>
    <property type="molecule type" value="Genomic_DNA"/>
</dbReference>
<feature type="transmembrane region" description="Helical" evidence="8">
    <location>
        <begin position="1364"/>
        <end position="1389"/>
    </location>
</feature>
<sequence length="1612" mass="187379">MYNIDHEQDNYCLDHFPEFRHTKMQQIIPYCFRSDTQSTRIYDANFDNTYDPHFTFNTLYEQNITSQELLQWSATIDLAERYQIYIENKKSFVPFKDDQYVFYKCSWPWFGPVCQFSFDYFRSKYFHALVQDTFESKIPNINNTMITCYLHLKCDTLLICLDWRDICDGKMDCLDGTDESDCWLLEMNECISNEFRCHNGQCIPKSFLLDNSFYPDCLDRSDESLYVEGLFSCIQDPSFRCEDRTCRPGTHEFACGDGQCMTEMGTMCYNGKGSILPNGSCFNALDCLVKIVDDRCDQWCEEICSDINYISDNCSALLEFPPDSVLFGHVRLVYEIKKMINKTFLPSYVCYNEKLCEDFLPATIYLNGSACRYIDQFDISTMNSEIDFEGFIQHLKRIFRACAIVSTGTYDCNHANAYQCKNSTKCISKYRLVDGFKDCPYQDDEDYSESCELSDSDDRFRCFNDQKRCFAHIIVGNIYYDCPTGEDESEIGKFMGKYHIYFQTICNGYEELIPIMIDGRNETDETECEYWPCDSIYNRCDGIWTCKNGIDEINCKDSICPSFHHMCVFPNEPNKLQCIRLNQTGNDNIDCLGASDERQHCRMLHENDKHLRFYCWNDTKCIDVLDICDGIEDCRFGDDEQFCINDEISSEFSISAESSWKIEKFFHNLHDFSRKKLIYFTLENMLIYPSNLNNDVTKSLSEDSLLKSTPNSDIENDWMLQCNRGLNIRIRMNSSENKSERCLCPPSYYGETCQYQNERVSIIIQLYVASDWRTLFTVLFLLLDNEGKVHSHDWIEYLPIRDYNTKNYSVRIDIFNKLTLNYRASWIFPILFSFLPVYPLATQLIIPISSVQPITYCPLPCIHGQCIKYTNTENTFFCRCDHGWSGSQCSIAHQCNCSSGSLCIDQSICICSVHKFGSLCYLNQILCKENKCLNNGRCVMDDSRGETIQNMISMSTCICPEGYNGNSCQFNQTRLDISFADNFNIPESIFIHFIETFTESPHIQTTISKLIPFHQTKITIHTSIIFNIAFAQFQDKYHLIVLRKSYIDAEDISTQITLSNQCLSIQQLFNTTIANQHLLRRIKHYHVPCQQRKELICFYDAVHLCLCDLSRHANCFKFNIDVTNNCYGLSPCENGGQCFQDDQKCPTSFICVCPTCFYGPRCQFSTKGFRLSLDAILGYQIRPNIVLSQQSTAVKVSIVLTTTIFILGQINAFLLAMTFCKKQTRKIGCDIYLLALSIVTTFTMNAFLLKTCFMLITQMSLIRNRLFILGQCRSMEFIIRICLSVSDWLHACIAIERVIISNGAVFNKRKSKKIAKWMIIIIFLIVTCTNIQEPLHRRLMDDEDEERTWCVITLSPSIQMFDSIINLLHFLLPFSINLISTLIIIVVTARTRSNIQRKQIYIEHFYQQLQNHKHLLISPCILILLASPRLLIPFLSEFSHTFYLSKNRLLFDYTNFTHALIHSASFKAINFTKSDWSNVQASQIGIYNSIFTNTIMDKSSLIKSTIQDSVFKYMNFYETDLSYAKFYNVTFINSNMYSVNMSFISCEYCFFINGNFEDIIWTHISLEYSKFLDCSIDINQLFENSIDVLESELINGANEYNLGKTDYFHRVL</sequence>
<dbReference type="GO" id="GO:0004930">
    <property type="term" value="F:G protein-coupled receptor activity"/>
    <property type="evidence" value="ECO:0007669"/>
    <property type="project" value="InterPro"/>
</dbReference>
<evidence type="ECO:0000256" key="5">
    <source>
        <dbReference type="ARBA" id="ARBA00023157"/>
    </source>
</evidence>
<feature type="disulfide bond" evidence="6">
    <location>
        <begin position="1153"/>
        <end position="1162"/>
    </location>
</feature>
<keyword evidence="6" id="KW-0245">EGF-like domain</keyword>
<keyword evidence="13" id="KW-1185">Reference proteome</keyword>
<comment type="caution">
    <text evidence="6">Lacks conserved residue(s) required for the propagation of feature annotation.</text>
</comment>
<evidence type="ECO:0000256" key="7">
    <source>
        <dbReference type="PROSITE-ProRule" id="PRU00124"/>
    </source>
</evidence>
<feature type="transmembrane region" description="Helical" evidence="8">
    <location>
        <begin position="1198"/>
        <end position="1219"/>
    </location>
</feature>
<proteinExistence type="predicted"/>
<feature type="domain" description="G-protein coupled receptors family 1 profile" evidence="10">
    <location>
        <begin position="1210"/>
        <end position="1466"/>
    </location>
</feature>
<dbReference type="InterPro" id="IPR051221">
    <property type="entry name" value="LDLR-related"/>
</dbReference>
<dbReference type="PANTHER" id="PTHR22722:SF5">
    <property type="entry name" value="LOW-DENSITY LIPOPROTEIN RECEPTOR-RELATED PROTEIN 1B"/>
    <property type="match status" value="1"/>
</dbReference>
<feature type="transmembrane region" description="Helical" evidence="8">
    <location>
        <begin position="1415"/>
        <end position="1435"/>
    </location>
</feature>
<feature type="disulfide bond" evidence="6">
    <location>
        <begin position="880"/>
        <end position="889"/>
    </location>
</feature>
<dbReference type="PROSITE" id="PS50026">
    <property type="entry name" value="EGF_3"/>
    <property type="match status" value="3"/>
</dbReference>
<evidence type="ECO:0000256" key="8">
    <source>
        <dbReference type="SAM" id="Phobius"/>
    </source>
</evidence>
<feature type="disulfide bond" evidence="7">
    <location>
        <begin position="628"/>
        <end position="643"/>
    </location>
</feature>
<dbReference type="Gene3D" id="2.10.25.10">
    <property type="entry name" value="Laminin"/>
    <property type="match status" value="2"/>
</dbReference>
<dbReference type="PROSITE" id="PS01186">
    <property type="entry name" value="EGF_2"/>
    <property type="match status" value="2"/>
</dbReference>
<protein>
    <submittedName>
        <fullName evidence="11">Uncharacterized protein</fullName>
    </submittedName>
</protein>
<dbReference type="PROSITE" id="PS50262">
    <property type="entry name" value="G_PROTEIN_RECEP_F1_2"/>
    <property type="match status" value="1"/>
</dbReference>
<evidence type="ECO:0000313" key="13">
    <source>
        <dbReference type="Proteomes" id="UP000663828"/>
    </source>
</evidence>
<feature type="disulfide bond" evidence="7">
    <location>
        <begin position="167"/>
        <end position="182"/>
    </location>
</feature>
<dbReference type="GO" id="GO:0043235">
    <property type="term" value="C:receptor complex"/>
    <property type="evidence" value="ECO:0007669"/>
    <property type="project" value="TreeGrafter"/>
</dbReference>
<evidence type="ECO:0000259" key="10">
    <source>
        <dbReference type="PROSITE" id="PS50262"/>
    </source>
</evidence>
<feature type="domain" description="EGF-like" evidence="9">
    <location>
        <begin position="853"/>
        <end position="890"/>
    </location>
</feature>
<dbReference type="InterPro" id="IPR002172">
    <property type="entry name" value="LDrepeatLR_classA_rpt"/>
</dbReference>
<dbReference type="InterPro" id="IPR017452">
    <property type="entry name" value="GPCR_Rhodpsn_7TM"/>
</dbReference>
<keyword evidence="4 8" id="KW-0472">Membrane</keyword>
<feature type="transmembrane region" description="Helical" evidence="8">
    <location>
        <begin position="826"/>
        <end position="846"/>
    </location>
</feature>
<dbReference type="Pfam" id="PF00057">
    <property type="entry name" value="Ldl_recept_a"/>
    <property type="match status" value="1"/>
</dbReference>
<dbReference type="SUPFAM" id="SSF57196">
    <property type="entry name" value="EGF/Laminin"/>
    <property type="match status" value="1"/>
</dbReference>
<dbReference type="Pfam" id="PF00001">
    <property type="entry name" value="7tm_1"/>
    <property type="match status" value="1"/>
</dbReference>
<comment type="subcellular location">
    <subcellularLocation>
        <location evidence="1">Membrane</location>
    </subcellularLocation>
</comment>
<evidence type="ECO:0000256" key="6">
    <source>
        <dbReference type="PROSITE-ProRule" id="PRU00076"/>
    </source>
</evidence>
<gene>
    <name evidence="11" type="ORF">EDS130_LOCUS25292</name>
    <name evidence="12" type="ORF">XAT740_LOCUS48944</name>
</gene>
<dbReference type="PANTHER" id="PTHR22722">
    <property type="entry name" value="LOW-DENSITY LIPOPROTEIN RECEPTOR-RELATED PROTEIN 2-RELATED"/>
    <property type="match status" value="1"/>
</dbReference>
<dbReference type="InterPro" id="IPR000742">
    <property type="entry name" value="EGF"/>
</dbReference>
<dbReference type="GO" id="GO:0005041">
    <property type="term" value="F:low-density lipoprotein particle receptor activity"/>
    <property type="evidence" value="ECO:0007669"/>
    <property type="project" value="TreeGrafter"/>
</dbReference>
<evidence type="ECO:0000256" key="3">
    <source>
        <dbReference type="ARBA" id="ARBA00022989"/>
    </source>
</evidence>
<feature type="domain" description="EGF-like" evidence="9">
    <location>
        <begin position="1122"/>
        <end position="1163"/>
    </location>
</feature>
<dbReference type="SUPFAM" id="SSF81321">
    <property type="entry name" value="Family A G protein-coupled receptor-like"/>
    <property type="match status" value="1"/>
</dbReference>
<name>A0A814WAV7_ADIRI</name>
<organism evidence="11 14">
    <name type="scientific">Adineta ricciae</name>
    <name type="common">Rotifer</name>
    <dbReference type="NCBI Taxonomy" id="249248"/>
    <lineage>
        <taxon>Eukaryota</taxon>
        <taxon>Metazoa</taxon>
        <taxon>Spiralia</taxon>
        <taxon>Gnathifera</taxon>
        <taxon>Rotifera</taxon>
        <taxon>Eurotatoria</taxon>
        <taxon>Bdelloidea</taxon>
        <taxon>Adinetida</taxon>
        <taxon>Adinetidae</taxon>
        <taxon>Adineta</taxon>
    </lineage>
</organism>
<feature type="disulfide bond" evidence="7">
    <location>
        <begin position="148"/>
        <end position="160"/>
    </location>
</feature>
<dbReference type="Pfam" id="PF00008">
    <property type="entry name" value="EGF"/>
    <property type="match status" value="1"/>
</dbReference>
<dbReference type="Gene3D" id="1.20.1070.10">
    <property type="entry name" value="Rhodopsin 7-helix transmembrane proteins"/>
    <property type="match status" value="1"/>
</dbReference>
<dbReference type="EMBL" id="CAJNOR010007130">
    <property type="protein sequence ID" value="CAF1611419.1"/>
    <property type="molecule type" value="Genomic_DNA"/>
</dbReference>
<dbReference type="CDD" id="cd00054">
    <property type="entry name" value="EGF_CA"/>
    <property type="match status" value="1"/>
</dbReference>
<dbReference type="SMART" id="SM00181">
    <property type="entry name" value="EGF"/>
    <property type="match status" value="4"/>
</dbReference>
<dbReference type="CDD" id="cd00112">
    <property type="entry name" value="LDLa"/>
    <property type="match status" value="2"/>
</dbReference>
<dbReference type="Gene3D" id="4.10.400.10">
    <property type="entry name" value="Low-density Lipoprotein Receptor"/>
    <property type="match status" value="2"/>
</dbReference>
<evidence type="ECO:0000256" key="4">
    <source>
        <dbReference type="ARBA" id="ARBA00023136"/>
    </source>
</evidence>
<reference evidence="11" key="1">
    <citation type="submission" date="2021-02" db="EMBL/GenBank/DDBJ databases">
        <authorList>
            <person name="Nowell W R."/>
        </authorList>
    </citation>
    <scope>NUCLEOTIDE SEQUENCE</scope>
</reference>
<dbReference type="SMART" id="SM00192">
    <property type="entry name" value="LDLa"/>
    <property type="match status" value="6"/>
</dbReference>
<dbReference type="InterPro" id="IPR000276">
    <property type="entry name" value="GPCR_Rhodpsn"/>
</dbReference>
<keyword evidence="2 8" id="KW-0812">Transmembrane</keyword>
<dbReference type="Proteomes" id="UP000663828">
    <property type="component" value="Unassembled WGS sequence"/>
</dbReference>
<dbReference type="GO" id="GO:0005886">
    <property type="term" value="C:plasma membrane"/>
    <property type="evidence" value="ECO:0007669"/>
    <property type="project" value="TreeGrafter"/>
</dbReference>
<dbReference type="SUPFAM" id="SSF141571">
    <property type="entry name" value="Pentapeptide repeat-like"/>
    <property type="match status" value="1"/>
</dbReference>
<dbReference type="Gene3D" id="2.160.20.80">
    <property type="entry name" value="E3 ubiquitin-protein ligase SopA"/>
    <property type="match status" value="1"/>
</dbReference>
<keyword evidence="5 6" id="KW-1015">Disulfide bond</keyword>
<dbReference type="CDD" id="cd00637">
    <property type="entry name" value="7tm_classA_rhodopsin-like"/>
    <property type="match status" value="1"/>
</dbReference>
<evidence type="ECO:0000256" key="2">
    <source>
        <dbReference type="ARBA" id="ARBA00022692"/>
    </source>
</evidence>
<comment type="caution">
    <text evidence="11">The sequence shown here is derived from an EMBL/GenBank/DDBJ whole genome shotgun (WGS) entry which is preliminary data.</text>
</comment>
<feature type="transmembrane region" description="Helical" evidence="8">
    <location>
        <begin position="1315"/>
        <end position="1332"/>
    </location>
</feature>
<accession>A0A814WAV7</accession>
<feature type="disulfide bond" evidence="6">
    <location>
        <begin position="861"/>
        <end position="878"/>
    </location>
</feature>
<feature type="domain" description="EGF-like" evidence="9">
    <location>
        <begin position="923"/>
        <end position="969"/>
    </location>
</feature>
<dbReference type="InterPro" id="IPR036055">
    <property type="entry name" value="LDL_receptor-like_sf"/>
</dbReference>
<dbReference type="OrthoDB" id="283575at2759"/>
<evidence type="ECO:0000313" key="14">
    <source>
        <dbReference type="Proteomes" id="UP000663852"/>
    </source>
</evidence>
<dbReference type="PROSITE" id="PS50068">
    <property type="entry name" value="LDLRA_2"/>
    <property type="match status" value="4"/>
</dbReference>
<feature type="transmembrane region" description="Helical" evidence="8">
    <location>
        <begin position="1231"/>
        <end position="1257"/>
    </location>
</feature>